<dbReference type="InterPro" id="IPR024633">
    <property type="entry name" value="DnaA_N_dom"/>
</dbReference>
<evidence type="ECO:0000256" key="6">
    <source>
        <dbReference type="ARBA" id="ARBA00023125"/>
    </source>
</evidence>
<dbReference type="AlphaFoldDB" id="A0AAE0VL61"/>
<dbReference type="PRINTS" id="PR00051">
    <property type="entry name" value="DNAA"/>
</dbReference>
<dbReference type="GO" id="GO:0006275">
    <property type="term" value="P:regulation of DNA replication"/>
    <property type="evidence" value="ECO:0007669"/>
    <property type="project" value="InterPro"/>
</dbReference>
<dbReference type="PANTHER" id="PTHR30050">
    <property type="entry name" value="CHROMOSOMAL REPLICATION INITIATOR PROTEIN DNAA"/>
    <property type="match status" value="1"/>
</dbReference>
<dbReference type="CDD" id="cd06571">
    <property type="entry name" value="Bac_DnaA_C"/>
    <property type="match status" value="1"/>
</dbReference>
<keyword evidence="2" id="KW-0235">DNA replication</keyword>
<sequence>MDTAESKDKNELSMSSVKEIWSECLRLIESEITPQSFITWFKPIIPIKLSNHELTVQVPSQFFYEWLDENYYSLIKSTIIAVIGSNVKLKYSVVIENEDSFAPTVATGFVQEPPEKLINLNRITNSAITQQELESFKKQAAKFQTQLNPKYTFENLIKGSCNDVALAAAHAVSENPGSNSYNPLVVYGNVGLGKTHLAQAIGNYSLEHKKVNFVVYVSSEKFTIEMQNKQIVLSCDKPIKDLRGIEERLLSRFQWGLTADLQVPDYETRLAILYKKRDNMYINESIISDEIISFIAKNVDTNVRELEGCIIRLLASASIERQKINLETSKEILRDFIRKKELIVSTASIEKIVCKYYKISTNDLRGKSRRQDIAHARQIAMYLMKTLTSVSLKTIGLQLGGRDHSTVIHAYNTVEDKLKESQSINREIEELKKELSFESN</sequence>
<organism evidence="8 9">
    <name type="scientific">Potamilus streckersoni</name>
    <dbReference type="NCBI Taxonomy" id="2493646"/>
    <lineage>
        <taxon>Eukaryota</taxon>
        <taxon>Metazoa</taxon>
        <taxon>Spiralia</taxon>
        <taxon>Lophotrochozoa</taxon>
        <taxon>Mollusca</taxon>
        <taxon>Bivalvia</taxon>
        <taxon>Autobranchia</taxon>
        <taxon>Heteroconchia</taxon>
        <taxon>Palaeoheterodonta</taxon>
        <taxon>Unionida</taxon>
        <taxon>Unionoidea</taxon>
        <taxon>Unionidae</taxon>
        <taxon>Ambleminae</taxon>
        <taxon>Lampsilini</taxon>
        <taxon>Potamilus</taxon>
    </lineage>
</organism>
<dbReference type="InterPro" id="IPR038454">
    <property type="entry name" value="DnaA_N_sf"/>
</dbReference>
<dbReference type="GO" id="GO:0005524">
    <property type="term" value="F:ATP binding"/>
    <property type="evidence" value="ECO:0007669"/>
    <property type="project" value="UniProtKB-KW"/>
</dbReference>
<evidence type="ECO:0000256" key="3">
    <source>
        <dbReference type="ARBA" id="ARBA00022741"/>
    </source>
</evidence>
<accession>A0AAE0VL61</accession>
<dbReference type="Proteomes" id="UP001195483">
    <property type="component" value="Unassembled WGS sequence"/>
</dbReference>
<keyword evidence="1" id="KW-0963">Cytoplasm</keyword>
<dbReference type="GO" id="GO:0008289">
    <property type="term" value="F:lipid binding"/>
    <property type="evidence" value="ECO:0007669"/>
    <property type="project" value="UniProtKB-KW"/>
</dbReference>
<dbReference type="Gene3D" id="1.10.1750.10">
    <property type="match status" value="1"/>
</dbReference>
<evidence type="ECO:0000313" key="8">
    <source>
        <dbReference type="EMBL" id="KAK3582343.1"/>
    </source>
</evidence>
<dbReference type="PANTHER" id="PTHR30050:SF2">
    <property type="entry name" value="CHROMOSOMAL REPLICATION INITIATOR PROTEIN DNAA"/>
    <property type="match status" value="1"/>
</dbReference>
<dbReference type="InterPro" id="IPR027417">
    <property type="entry name" value="P-loop_NTPase"/>
</dbReference>
<keyword evidence="9" id="KW-1185">Reference proteome</keyword>
<dbReference type="PROSITE" id="PS01008">
    <property type="entry name" value="DNAA"/>
    <property type="match status" value="1"/>
</dbReference>
<dbReference type="Gene3D" id="3.30.300.180">
    <property type="match status" value="1"/>
</dbReference>
<keyword evidence="5" id="KW-0446">Lipid-binding</keyword>
<evidence type="ECO:0000256" key="4">
    <source>
        <dbReference type="ARBA" id="ARBA00022840"/>
    </source>
</evidence>
<dbReference type="EMBL" id="JAEAOA010001427">
    <property type="protein sequence ID" value="KAK3582343.1"/>
    <property type="molecule type" value="Genomic_DNA"/>
</dbReference>
<dbReference type="SUPFAM" id="SSF52540">
    <property type="entry name" value="P-loop containing nucleoside triphosphate hydrolases"/>
    <property type="match status" value="1"/>
</dbReference>
<dbReference type="GO" id="GO:0006270">
    <property type="term" value="P:DNA replication initiation"/>
    <property type="evidence" value="ECO:0007669"/>
    <property type="project" value="InterPro"/>
</dbReference>
<dbReference type="GO" id="GO:0005886">
    <property type="term" value="C:plasma membrane"/>
    <property type="evidence" value="ECO:0007669"/>
    <property type="project" value="TreeGrafter"/>
</dbReference>
<reference evidence="8" key="1">
    <citation type="journal article" date="2021" name="Genome Biol. Evol.">
        <title>A High-Quality Reference Genome for a Parasitic Bivalve with Doubly Uniparental Inheritance (Bivalvia: Unionida).</title>
        <authorList>
            <person name="Smith C.H."/>
        </authorList>
    </citation>
    <scope>NUCLEOTIDE SEQUENCE</scope>
    <source>
        <strain evidence="8">CHS0354</strain>
    </source>
</reference>
<feature type="domain" description="Chromosomal replication initiator DnaA C-terminal" evidence="7">
    <location>
        <begin position="345"/>
        <end position="414"/>
    </location>
</feature>
<comment type="caution">
    <text evidence="8">The sequence shown here is derived from an EMBL/GenBank/DDBJ whole genome shotgun (WGS) entry which is preliminary data.</text>
</comment>
<dbReference type="SUPFAM" id="SSF48295">
    <property type="entry name" value="TrpR-like"/>
    <property type="match status" value="1"/>
</dbReference>
<gene>
    <name evidence="8" type="ORF">CHS0354_023885</name>
</gene>
<evidence type="ECO:0000256" key="1">
    <source>
        <dbReference type="ARBA" id="ARBA00022490"/>
    </source>
</evidence>
<protein>
    <recommendedName>
        <fullName evidence="7">Chromosomal replication initiator DnaA C-terminal domain-containing protein</fullName>
    </recommendedName>
</protein>
<dbReference type="Gene3D" id="3.40.50.300">
    <property type="entry name" value="P-loop containing nucleotide triphosphate hydrolases"/>
    <property type="match status" value="2"/>
</dbReference>
<dbReference type="Gene3D" id="1.10.8.60">
    <property type="match status" value="1"/>
</dbReference>
<proteinExistence type="predicted"/>
<dbReference type="InterPro" id="IPR020591">
    <property type="entry name" value="Chromosome_initiator_DnaA-like"/>
</dbReference>
<keyword evidence="3" id="KW-0547">Nucleotide-binding</keyword>
<dbReference type="InterPro" id="IPR013159">
    <property type="entry name" value="DnaA_C"/>
</dbReference>
<reference evidence="8" key="2">
    <citation type="journal article" date="2021" name="Genome Biol. Evol.">
        <title>Developing a high-quality reference genome for a parasitic bivalve with doubly uniparental inheritance (Bivalvia: Unionida).</title>
        <authorList>
            <person name="Smith C.H."/>
        </authorList>
    </citation>
    <scope>NUCLEOTIDE SEQUENCE</scope>
    <source>
        <strain evidence="8">CHS0354</strain>
        <tissue evidence="8">Mantle</tissue>
    </source>
</reference>
<keyword evidence="4" id="KW-0067">ATP-binding</keyword>
<dbReference type="Pfam" id="PF08299">
    <property type="entry name" value="Bac_DnaA_C"/>
    <property type="match status" value="1"/>
</dbReference>
<keyword evidence="6" id="KW-0238">DNA-binding</keyword>
<dbReference type="InterPro" id="IPR013317">
    <property type="entry name" value="DnaA_dom"/>
</dbReference>
<reference evidence="8" key="3">
    <citation type="submission" date="2023-05" db="EMBL/GenBank/DDBJ databases">
        <authorList>
            <person name="Smith C.H."/>
        </authorList>
    </citation>
    <scope>NUCLEOTIDE SEQUENCE</scope>
    <source>
        <strain evidence="8">CHS0354</strain>
        <tissue evidence="8">Mantle</tissue>
    </source>
</reference>
<dbReference type="SMART" id="SM00760">
    <property type="entry name" value="Bac_DnaA_C"/>
    <property type="match status" value="1"/>
</dbReference>
<evidence type="ECO:0000256" key="5">
    <source>
        <dbReference type="ARBA" id="ARBA00023121"/>
    </source>
</evidence>
<dbReference type="Pfam" id="PF11638">
    <property type="entry name" value="DnaA_N"/>
    <property type="match status" value="1"/>
</dbReference>
<evidence type="ECO:0000313" key="9">
    <source>
        <dbReference type="Proteomes" id="UP001195483"/>
    </source>
</evidence>
<dbReference type="InterPro" id="IPR010921">
    <property type="entry name" value="Trp_repressor/repl_initiator"/>
</dbReference>
<dbReference type="Pfam" id="PF00308">
    <property type="entry name" value="Bac_DnaA"/>
    <property type="match status" value="2"/>
</dbReference>
<dbReference type="GO" id="GO:0003688">
    <property type="term" value="F:DNA replication origin binding"/>
    <property type="evidence" value="ECO:0007669"/>
    <property type="project" value="InterPro"/>
</dbReference>
<evidence type="ECO:0000259" key="7">
    <source>
        <dbReference type="SMART" id="SM00760"/>
    </source>
</evidence>
<dbReference type="InterPro" id="IPR018312">
    <property type="entry name" value="Chromosome_initiator_DnaA_CS"/>
</dbReference>
<evidence type="ECO:0000256" key="2">
    <source>
        <dbReference type="ARBA" id="ARBA00022705"/>
    </source>
</evidence>
<name>A0AAE0VL61_9BIVA</name>